<proteinExistence type="predicted"/>
<dbReference type="Pfam" id="PF06258">
    <property type="entry name" value="Mito_fiss_Elm1"/>
    <property type="match status" value="1"/>
</dbReference>
<dbReference type="InterPro" id="IPR009367">
    <property type="entry name" value="Elm1-like"/>
</dbReference>
<dbReference type="eggNOG" id="COG3660">
    <property type="taxonomic scope" value="Bacteria"/>
</dbReference>
<dbReference type="PATRIC" id="fig|1288298.3.peg.1648"/>
<evidence type="ECO:0000313" key="1">
    <source>
        <dbReference type="EMBL" id="KGM88406.1"/>
    </source>
</evidence>
<sequence length="365" mass="40140">MQRRNTTQEPKVWCLLGRKAGDNTQVLALADALGWPMERKTILVRGWELLPHLLLRITLLGIDRQASSPLDPPWPDLVISAGRRNEPVARWIKQQSGGHTRLVHLGRPWAPVDSYDLIVSTPQYFLTPGPNVLINPLPLHQFTRAGVDQAAQEATPAVAHLPRPYTSVLIGGDSGPFVFTPEKGRLLAQGINRLVQQTGGTALVSGSPRTPRAVAEAVSATLDVPARCYWWHDRDPAAPNPYAAYLGLADRFVVTGESMSMLAEAASLGRPLYVFDPGDAPGSWWTHSHNFRPKPLSHALAMRLAPRRMRRDVSRIQQALVQAGQARWLDEAPALIGAGETWAKKMRPDPSVGAQIAAERIRALF</sequence>
<dbReference type="AlphaFoldDB" id="A0A0A0HNB6"/>
<dbReference type="Proteomes" id="UP000030021">
    <property type="component" value="Unassembled WGS sequence"/>
</dbReference>
<gene>
    <name evidence="1" type="ORF">rosmuc_01636</name>
</gene>
<accession>A0A0A0HNB6</accession>
<dbReference type="RefSeq" id="WP_245875144.1">
    <property type="nucleotide sequence ID" value="NZ_KN293978.2"/>
</dbReference>
<dbReference type="PANTHER" id="PTHR33986">
    <property type="entry name" value="OS02G0535700 PROTEIN"/>
    <property type="match status" value="1"/>
</dbReference>
<organism evidence="1 2">
    <name type="scientific">Roseovarius mucosus DSM 17069</name>
    <dbReference type="NCBI Taxonomy" id="1288298"/>
    <lineage>
        <taxon>Bacteria</taxon>
        <taxon>Pseudomonadati</taxon>
        <taxon>Pseudomonadota</taxon>
        <taxon>Alphaproteobacteria</taxon>
        <taxon>Rhodobacterales</taxon>
        <taxon>Roseobacteraceae</taxon>
        <taxon>Roseovarius</taxon>
    </lineage>
</organism>
<dbReference type="PANTHER" id="PTHR33986:SF15">
    <property type="entry name" value="MITOCHONDRIAL FISSION PROTEIN ELM1"/>
    <property type="match status" value="1"/>
</dbReference>
<dbReference type="EMBL" id="AONH01000008">
    <property type="protein sequence ID" value="KGM88406.1"/>
    <property type="molecule type" value="Genomic_DNA"/>
</dbReference>
<name>A0A0A0HNB6_9RHOB</name>
<comment type="caution">
    <text evidence="1">The sequence shown here is derived from an EMBL/GenBank/DDBJ whole genome shotgun (WGS) entry which is preliminary data.</text>
</comment>
<evidence type="ECO:0000313" key="2">
    <source>
        <dbReference type="Proteomes" id="UP000030021"/>
    </source>
</evidence>
<reference evidence="1 2" key="1">
    <citation type="submission" date="2013-01" db="EMBL/GenBank/DDBJ databases">
        <authorList>
            <person name="Fiebig A."/>
            <person name="Goeker M."/>
            <person name="Klenk H.-P.P."/>
        </authorList>
    </citation>
    <scope>NUCLEOTIDE SEQUENCE [LARGE SCALE GENOMIC DNA]</scope>
    <source>
        <strain evidence="1 2">DSM 17069</strain>
    </source>
</reference>
<dbReference type="HOGENOM" id="CLU_048241_0_0_5"/>
<protein>
    <submittedName>
        <fullName evidence="1">Putative nucleoside-diphosphate-sugar epimerase</fullName>
    </submittedName>
</protein>
<dbReference type="STRING" id="215743.ROSMUCSMR3_00112"/>